<accession>A0AAE4CRW3</accession>
<keyword evidence="7" id="KW-0547">Nucleotide-binding</keyword>
<feature type="binding site" evidence="13">
    <location>
        <position position="752"/>
    </location>
    <ligand>
        <name>substrate</name>
    </ligand>
</feature>
<feature type="binding site" evidence="13">
    <location>
        <position position="775"/>
    </location>
    <ligand>
        <name>substrate</name>
    </ligand>
</feature>
<dbReference type="Gene3D" id="3.30.1490.20">
    <property type="entry name" value="ATP-grasp fold, A domain"/>
    <property type="match status" value="1"/>
</dbReference>
<evidence type="ECO:0000259" key="16">
    <source>
        <dbReference type="Pfam" id="PF01326"/>
    </source>
</evidence>
<dbReference type="NCBIfam" id="TIGR01828">
    <property type="entry name" value="pyru_phos_dikin"/>
    <property type="match status" value="1"/>
</dbReference>
<dbReference type="RefSeq" id="WP_310411543.1">
    <property type="nucleotide sequence ID" value="NZ_JAVDYC010000001.1"/>
</dbReference>
<dbReference type="InterPro" id="IPR002192">
    <property type="entry name" value="PPDK_AMP/ATP-bd"/>
</dbReference>
<proteinExistence type="inferred from homology"/>
<dbReference type="EC" id="2.7.9.1" evidence="3 11"/>
<gene>
    <name evidence="18" type="ORF">J2S44_002192</name>
</gene>
<feature type="binding site" evidence="13">
    <location>
        <position position="776"/>
    </location>
    <ligand>
        <name>substrate</name>
    </ligand>
</feature>
<dbReference type="Gene3D" id="1.20.80.30">
    <property type="match status" value="1"/>
</dbReference>
<dbReference type="SUPFAM" id="SSF51621">
    <property type="entry name" value="Phosphoenolpyruvate/pyruvate domain"/>
    <property type="match status" value="1"/>
</dbReference>
<feature type="domain" description="PEP-utilising enzyme C-terminal" evidence="17">
    <location>
        <begin position="530"/>
        <end position="875"/>
    </location>
</feature>
<comment type="cofactor">
    <cofactor evidence="1 11 14">
        <name>Mg(2+)</name>
        <dbReference type="ChEBI" id="CHEBI:18420"/>
    </cofactor>
</comment>
<keyword evidence="6 14" id="KW-0479">Metal-binding</keyword>
<dbReference type="InterPro" id="IPR015813">
    <property type="entry name" value="Pyrv/PenolPyrv_kinase-like_dom"/>
</dbReference>
<feature type="domain" description="PEP-utilising enzyme mobile" evidence="15">
    <location>
        <begin position="416"/>
        <end position="495"/>
    </location>
</feature>
<keyword evidence="19" id="KW-1185">Reference proteome</keyword>
<evidence type="ECO:0000256" key="11">
    <source>
        <dbReference type="PIRNR" id="PIRNR000853"/>
    </source>
</evidence>
<evidence type="ECO:0000313" key="18">
    <source>
        <dbReference type="EMBL" id="MDR7321942.1"/>
    </source>
</evidence>
<dbReference type="GO" id="GO:0005524">
    <property type="term" value="F:ATP binding"/>
    <property type="evidence" value="ECO:0007669"/>
    <property type="project" value="UniProtKB-UniRule"/>
</dbReference>
<dbReference type="Gene3D" id="3.20.20.60">
    <property type="entry name" value="Phosphoenolpyruvate-binding domains"/>
    <property type="match status" value="1"/>
</dbReference>
<evidence type="ECO:0000259" key="17">
    <source>
        <dbReference type="Pfam" id="PF02896"/>
    </source>
</evidence>
<dbReference type="Gene3D" id="1.10.189.10">
    <property type="entry name" value="Pyruvate Phosphate Dikinase, domain 2"/>
    <property type="match status" value="1"/>
</dbReference>
<dbReference type="GO" id="GO:0050242">
    <property type="term" value="F:pyruvate, phosphate dikinase activity"/>
    <property type="evidence" value="ECO:0007669"/>
    <property type="project" value="UniProtKB-UniRule"/>
</dbReference>
<dbReference type="PROSITE" id="PS00370">
    <property type="entry name" value="PEP_ENZYMES_PHOS_SITE"/>
    <property type="match status" value="1"/>
</dbReference>
<feature type="domain" description="Pyruvate phosphate dikinase AMP/ATP-binding" evidence="16">
    <location>
        <begin position="289"/>
        <end position="342"/>
    </location>
</feature>
<feature type="domain" description="Pyruvate phosphate dikinase AMP/ATP-binding" evidence="16">
    <location>
        <begin position="16"/>
        <end position="54"/>
    </location>
</feature>
<evidence type="ECO:0000313" key="19">
    <source>
        <dbReference type="Proteomes" id="UP001183629"/>
    </source>
</evidence>
<keyword evidence="9" id="KW-0067">ATP-binding</keyword>
<dbReference type="PANTHER" id="PTHR22931:SF9">
    <property type="entry name" value="PYRUVATE, PHOSPHATE DIKINASE 1, CHLOROPLASTIC"/>
    <property type="match status" value="1"/>
</dbReference>
<evidence type="ECO:0000256" key="13">
    <source>
        <dbReference type="PIRSR" id="PIRSR000853-2"/>
    </source>
</evidence>
<evidence type="ECO:0000259" key="15">
    <source>
        <dbReference type="Pfam" id="PF00391"/>
    </source>
</evidence>
<dbReference type="GO" id="GO:0046872">
    <property type="term" value="F:metal ion binding"/>
    <property type="evidence" value="ECO:0007669"/>
    <property type="project" value="UniProtKB-UniRule"/>
</dbReference>
<dbReference type="InterPro" id="IPR040442">
    <property type="entry name" value="Pyrv_kinase-like_dom_sf"/>
</dbReference>
<dbReference type="Pfam" id="PF02896">
    <property type="entry name" value="PEP-utilizers_C"/>
    <property type="match status" value="1"/>
</dbReference>
<feature type="binding site" evidence="13">
    <location>
        <position position="567"/>
    </location>
    <ligand>
        <name>substrate</name>
    </ligand>
</feature>
<evidence type="ECO:0000256" key="8">
    <source>
        <dbReference type="ARBA" id="ARBA00022777"/>
    </source>
</evidence>
<dbReference type="PIRSF" id="PIRSF000853">
    <property type="entry name" value="PPDK"/>
    <property type="match status" value="1"/>
</dbReference>
<dbReference type="Gene3D" id="3.50.30.10">
    <property type="entry name" value="Phosphohistidine domain"/>
    <property type="match status" value="1"/>
</dbReference>
<dbReference type="InterPro" id="IPR010121">
    <property type="entry name" value="Pyruvate_phosphate_dikinase"/>
</dbReference>
<evidence type="ECO:0000256" key="2">
    <source>
        <dbReference type="ARBA" id="ARBA00007837"/>
    </source>
</evidence>
<dbReference type="Proteomes" id="UP001183629">
    <property type="component" value="Unassembled WGS sequence"/>
</dbReference>
<dbReference type="InterPro" id="IPR000121">
    <property type="entry name" value="PEP_util_C"/>
</dbReference>
<comment type="similarity">
    <text evidence="2 11">Belongs to the PEP-utilizing enzyme family.</text>
</comment>
<reference evidence="18 19" key="1">
    <citation type="submission" date="2023-07" db="EMBL/GenBank/DDBJ databases">
        <title>Sequencing the genomes of 1000 actinobacteria strains.</title>
        <authorList>
            <person name="Klenk H.-P."/>
        </authorList>
    </citation>
    <scope>NUCLEOTIDE SEQUENCE [LARGE SCALE GENOMIC DNA]</scope>
    <source>
        <strain evidence="18 19">DSM 44711</strain>
    </source>
</reference>
<feature type="domain" description="Pyruvate phosphate dikinase AMP/ATP-binding" evidence="16">
    <location>
        <begin position="59"/>
        <end position="283"/>
    </location>
</feature>
<feature type="active site" description="Tele-phosphohistidine intermediate" evidence="12">
    <location>
        <position position="449"/>
    </location>
</feature>
<dbReference type="InterPro" id="IPR018274">
    <property type="entry name" value="PEP_util_AS"/>
</dbReference>
<dbReference type="InterPro" id="IPR036637">
    <property type="entry name" value="Phosphohistidine_dom_sf"/>
</dbReference>
<protein>
    <recommendedName>
        <fullName evidence="4 11">Pyruvate, phosphate dikinase</fullName>
        <ecNumber evidence="3 11">2.7.9.1</ecNumber>
    </recommendedName>
</protein>
<keyword evidence="5 18" id="KW-0808">Transferase</keyword>
<evidence type="ECO:0000256" key="3">
    <source>
        <dbReference type="ARBA" id="ARBA00011994"/>
    </source>
</evidence>
<feature type="binding site" evidence="13">
    <location>
        <position position="773"/>
    </location>
    <ligand>
        <name>substrate</name>
    </ligand>
</feature>
<dbReference type="PANTHER" id="PTHR22931">
    <property type="entry name" value="PHOSPHOENOLPYRUVATE DIKINASE-RELATED"/>
    <property type="match status" value="1"/>
</dbReference>
<evidence type="ECO:0000256" key="5">
    <source>
        <dbReference type="ARBA" id="ARBA00022679"/>
    </source>
</evidence>
<dbReference type="AlphaFoldDB" id="A0AAE4CRW3"/>
<dbReference type="SUPFAM" id="SSF56059">
    <property type="entry name" value="Glutathione synthetase ATP-binding domain-like"/>
    <property type="match status" value="1"/>
</dbReference>
<comment type="caution">
    <text evidence="18">The sequence shown here is derived from an EMBL/GenBank/DDBJ whole genome shotgun (WGS) entry which is preliminary data.</text>
</comment>
<evidence type="ECO:0000256" key="14">
    <source>
        <dbReference type="PIRSR" id="PIRSR000853-3"/>
    </source>
</evidence>
<dbReference type="InterPro" id="IPR013815">
    <property type="entry name" value="ATP_grasp_subdomain_1"/>
</dbReference>
<evidence type="ECO:0000256" key="1">
    <source>
        <dbReference type="ARBA" id="ARBA00001946"/>
    </source>
</evidence>
<dbReference type="NCBIfam" id="NF004531">
    <property type="entry name" value="PRK05878.1"/>
    <property type="match status" value="1"/>
</dbReference>
<dbReference type="GO" id="GO:0016301">
    <property type="term" value="F:kinase activity"/>
    <property type="evidence" value="ECO:0007669"/>
    <property type="project" value="UniProtKB-UniRule"/>
</dbReference>
<organism evidence="18 19">
    <name type="scientific">Catenuloplanes niger</name>
    <dbReference type="NCBI Taxonomy" id="587534"/>
    <lineage>
        <taxon>Bacteria</taxon>
        <taxon>Bacillati</taxon>
        <taxon>Actinomycetota</taxon>
        <taxon>Actinomycetes</taxon>
        <taxon>Micromonosporales</taxon>
        <taxon>Micromonosporaceae</taxon>
        <taxon>Catenuloplanes</taxon>
    </lineage>
</organism>
<feature type="binding site" evidence="14">
    <location>
        <position position="776"/>
    </location>
    <ligand>
        <name>Mg(2+)</name>
        <dbReference type="ChEBI" id="CHEBI:18420"/>
    </ligand>
</feature>
<evidence type="ECO:0000256" key="7">
    <source>
        <dbReference type="ARBA" id="ARBA00022741"/>
    </source>
</evidence>
<evidence type="ECO:0000256" key="10">
    <source>
        <dbReference type="ARBA" id="ARBA00022842"/>
    </source>
</evidence>
<dbReference type="Gene3D" id="3.30.470.20">
    <property type="entry name" value="ATP-grasp fold, B domain"/>
    <property type="match status" value="1"/>
</dbReference>
<feature type="active site" description="Proton donor" evidence="12">
    <location>
        <position position="839"/>
    </location>
</feature>
<sequence>MTYVYAFEEGNKDLKDLLGGKGANLAEMTNLGLPVPPGFTITTEACRAYLHDKRFPDGLADEIEARLIALEERIGRRLGDAADPLLVSVRSGAKFSMPGMMETVLNVGLNDESVEGLAAHGGARFAWDSYRRLIQMFGATVCEVPAGYFGDALDKAKHQKGTRNDLDLDADDLRALVGVYKKIFEEHTGRRFPQDPREQLNLAIRAVFDSWNADRAALYRRQERIPADLGTAVNVVAMVFGNLGPDSGTGVAFTRDPGTGAQGVYGDYLANAQGEDVVAGIRNTVPLQDLESIDKASYDQLLGIMATLEDHYRDLCDIEFTIERGKLWMLQTRVGKRTAAAAFTIAAQLVDEGVIDLDEAIRRVSGAQLGQLMFPRFDLSGTHRELTRAVGASPGAAVGTVVFDAARAIELAGQGESVILVRRETNPDDLGGMIAAQGILTSRGGKTSHAAVVARGMGKTCVCGADELEIERGAFTVRGTRVAEGDTISIDGTTGRVYLGEVPVEPSSVVRYFEGAPVSEDPLVRAVDRLMRHADSRRSLRVRSNADTGADAARARRFGAEGIGLCRTEHMFLGDRRELVEKLILAEGQPAREAALAALLPLQRADFVELFRAMDGLPVTVRLIDPPLHEFLPSLTDLAVRVAVAGERGEDVGREKELLTAVQRMHEQNPMLGLRGVRLGLVVPGLFAMQVRAIAEAAVEVARAGGSARPEIMVPLVGAVQELETVRAEAEKILTEVIGDSGVRVVIGTMIEVPRAALTAGQIAEAAEFFSFGTNDLTQMGWGFSRDDVEGAFFWRYLELGIFGISPFESLDRDGVGRLVRIASEEGRAARPGLKLGVCGEHGGDPDSVHFFHEVGLDYVSCSPFRVPIARLEAGRAAVART</sequence>
<evidence type="ECO:0000256" key="9">
    <source>
        <dbReference type="ARBA" id="ARBA00022840"/>
    </source>
</evidence>
<evidence type="ECO:0000256" key="4">
    <source>
        <dbReference type="ARBA" id="ARBA00020138"/>
    </source>
</evidence>
<dbReference type="InterPro" id="IPR008279">
    <property type="entry name" value="PEP-util_enz_mobile_dom"/>
</dbReference>
<evidence type="ECO:0000256" key="12">
    <source>
        <dbReference type="PIRSR" id="PIRSR000853-1"/>
    </source>
</evidence>
<dbReference type="Pfam" id="PF01326">
    <property type="entry name" value="PPDK_N"/>
    <property type="match status" value="3"/>
</dbReference>
<keyword evidence="8" id="KW-0418">Kinase</keyword>
<comment type="catalytic activity">
    <reaction evidence="11">
        <text>pyruvate + phosphate + ATP = phosphoenolpyruvate + AMP + diphosphate + H(+)</text>
        <dbReference type="Rhea" id="RHEA:10756"/>
        <dbReference type="ChEBI" id="CHEBI:15361"/>
        <dbReference type="ChEBI" id="CHEBI:15378"/>
        <dbReference type="ChEBI" id="CHEBI:30616"/>
        <dbReference type="ChEBI" id="CHEBI:33019"/>
        <dbReference type="ChEBI" id="CHEBI:43474"/>
        <dbReference type="ChEBI" id="CHEBI:58702"/>
        <dbReference type="ChEBI" id="CHEBI:456215"/>
        <dbReference type="EC" id="2.7.9.1"/>
    </reaction>
</comment>
<feature type="binding site" evidence="13">
    <location>
        <position position="622"/>
    </location>
    <ligand>
        <name>substrate</name>
    </ligand>
</feature>
<feature type="binding site" evidence="14">
    <location>
        <position position="752"/>
    </location>
    <ligand>
        <name>Mg(2+)</name>
        <dbReference type="ChEBI" id="CHEBI:18420"/>
    </ligand>
</feature>
<dbReference type="SUPFAM" id="SSF52009">
    <property type="entry name" value="Phosphohistidine domain"/>
    <property type="match status" value="1"/>
</dbReference>
<keyword evidence="18" id="KW-0670">Pyruvate</keyword>
<dbReference type="EMBL" id="JAVDYC010000001">
    <property type="protein sequence ID" value="MDR7321942.1"/>
    <property type="molecule type" value="Genomic_DNA"/>
</dbReference>
<keyword evidence="10 14" id="KW-0460">Magnesium</keyword>
<evidence type="ECO:0000256" key="6">
    <source>
        <dbReference type="ARBA" id="ARBA00022723"/>
    </source>
</evidence>
<name>A0AAE4CRW3_9ACTN</name>
<feature type="binding site" evidence="13">
    <location>
        <position position="774"/>
    </location>
    <ligand>
        <name>substrate</name>
    </ligand>
</feature>
<dbReference type="Pfam" id="PF00391">
    <property type="entry name" value="PEP-utilizers"/>
    <property type="match status" value="1"/>
</dbReference>